<reference evidence="3" key="2">
    <citation type="submission" date="2021-04" db="EMBL/GenBank/DDBJ databases">
        <authorList>
            <person name="Dong X."/>
        </authorList>
    </citation>
    <scope>NUCLEOTIDE SEQUENCE</scope>
    <source>
        <strain evidence="3">ZWT</strain>
    </source>
</reference>
<sequence length="195" mass="22846">MKLYVVRHGESVGNVEKSYHGSEEMELSEKGIAQVRVLKKKLDNIKFSKIYVSERSRAAQTALLLGYTQIEVTEKLNERGFGIFEGLTFSQIEDEYPLQCSHWLEDWRHYRPDKGESHSDIAKRVFEFMDTLLANEKDDVLLITHAGVMRMIYCYVMDKREELFWKFSCDNCDMAVIKYEHGNLFLDSIEKIEGR</sequence>
<dbReference type="InterPro" id="IPR013078">
    <property type="entry name" value="His_Pase_superF_clade-1"/>
</dbReference>
<dbReference type="PROSITE" id="PS00175">
    <property type="entry name" value="PG_MUTASE"/>
    <property type="match status" value="1"/>
</dbReference>
<name>A0A9J6P1S9_9CLOT</name>
<dbReference type="InterPro" id="IPR029033">
    <property type="entry name" value="His_PPase_superfam"/>
</dbReference>
<dbReference type="PIRSF" id="PIRSF000709">
    <property type="entry name" value="6PFK_2-Ptase"/>
    <property type="match status" value="1"/>
</dbReference>
<dbReference type="Proteomes" id="UP001056429">
    <property type="component" value="Unassembled WGS sequence"/>
</dbReference>
<comment type="caution">
    <text evidence="3">The sequence shown here is derived from an EMBL/GenBank/DDBJ whole genome shotgun (WGS) entry which is preliminary data.</text>
</comment>
<feature type="active site" description="Proton donor/acceptor" evidence="1">
    <location>
        <position position="78"/>
    </location>
</feature>
<proteinExistence type="predicted"/>
<evidence type="ECO:0000256" key="1">
    <source>
        <dbReference type="PIRSR" id="PIRSR613078-1"/>
    </source>
</evidence>
<reference evidence="3" key="1">
    <citation type="journal article" date="2021" name="mSystems">
        <title>Bacteria and Archaea Synergistically Convert Glycine Betaine to Biogenic Methane in the Formosa Cold Seep of the South China Sea.</title>
        <authorList>
            <person name="Li L."/>
            <person name="Zhang W."/>
            <person name="Zhang S."/>
            <person name="Song L."/>
            <person name="Sun Q."/>
            <person name="Zhang H."/>
            <person name="Xiang H."/>
            <person name="Dong X."/>
        </authorList>
    </citation>
    <scope>NUCLEOTIDE SEQUENCE</scope>
    <source>
        <strain evidence="3">ZWT</strain>
    </source>
</reference>
<evidence type="ECO:0000313" key="3">
    <source>
        <dbReference type="EMBL" id="MCM1990491.1"/>
    </source>
</evidence>
<dbReference type="Gene3D" id="3.40.50.1240">
    <property type="entry name" value="Phosphoglycerate mutase-like"/>
    <property type="match status" value="1"/>
</dbReference>
<dbReference type="PANTHER" id="PTHR10606">
    <property type="entry name" value="6-PHOSPHOFRUCTO-2-KINASE/FRUCTOSE-2,6-BISPHOSPHATASE"/>
    <property type="match status" value="1"/>
</dbReference>
<dbReference type="InterPro" id="IPR003094">
    <property type="entry name" value="6Pfruct_kin"/>
</dbReference>
<organism evidence="3 4">
    <name type="scientific">Oceanirhabdus seepicola</name>
    <dbReference type="NCBI Taxonomy" id="2828781"/>
    <lineage>
        <taxon>Bacteria</taxon>
        <taxon>Bacillati</taxon>
        <taxon>Bacillota</taxon>
        <taxon>Clostridia</taxon>
        <taxon>Eubacteriales</taxon>
        <taxon>Clostridiaceae</taxon>
        <taxon>Oceanirhabdus</taxon>
    </lineage>
</organism>
<evidence type="ECO:0000256" key="2">
    <source>
        <dbReference type="PIRSR" id="PIRSR613078-2"/>
    </source>
</evidence>
<dbReference type="SMART" id="SM00855">
    <property type="entry name" value="PGAM"/>
    <property type="match status" value="1"/>
</dbReference>
<dbReference type="RefSeq" id="WP_250859523.1">
    <property type="nucleotide sequence ID" value="NZ_JAGSOJ010000002.1"/>
</dbReference>
<dbReference type="InterPro" id="IPR001345">
    <property type="entry name" value="PG/BPGM_mutase_AS"/>
</dbReference>
<dbReference type="GO" id="GO:0006003">
    <property type="term" value="P:fructose 2,6-bisphosphate metabolic process"/>
    <property type="evidence" value="ECO:0007669"/>
    <property type="project" value="InterPro"/>
</dbReference>
<dbReference type="GO" id="GO:0004331">
    <property type="term" value="F:fructose-2,6-bisphosphate 2-phosphatase activity"/>
    <property type="evidence" value="ECO:0007669"/>
    <property type="project" value="TreeGrafter"/>
</dbReference>
<dbReference type="AlphaFoldDB" id="A0A9J6P1S9"/>
<dbReference type="SUPFAM" id="SSF53254">
    <property type="entry name" value="Phosphoglycerate mutase-like"/>
    <property type="match status" value="1"/>
</dbReference>
<protein>
    <submittedName>
        <fullName evidence="3">Histidine phosphatase family protein</fullName>
    </submittedName>
</protein>
<dbReference type="CDD" id="cd07067">
    <property type="entry name" value="HP_PGM_like"/>
    <property type="match status" value="1"/>
</dbReference>
<dbReference type="EMBL" id="JAGSOJ010000002">
    <property type="protein sequence ID" value="MCM1990491.1"/>
    <property type="molecule type" value="Genomic_DNA"/>
</dbReference>
<feature type="active site" description="Tele-phosphohistidine intermediate" evidence="1">
    <location>
        <position position="8"/>
    </location>
</feature>
<accession>A0A9J6P1S9</accession>
<dbReference type="Pfam" id="PF00300">
    <property type="entry name" value="His_Phos_1"/>
    <property type="match status" value="1"/>
</dbReference>
<feature type="binding site" evidence="2">
    <location>
        <begin position="7"/>
        <end position="14"/>
    </location>
    <ligand>
        <name>substrate</name>
    </ligand>
</feature>
<gene>
    <name evidence="3" type="ORF">KDK92_12235</name>
</gene>
<dbReference type="GO" id="GO:0003873">
    <property type="term" value="F:6-phosphofructo-2-kinase activity"/>
    <property type="evidence" value="ECO:0007669"/>
    <property type="project" value="TreeGrafter"/>
</dbReference>
<dbReference type="GO" id="GO:0005829">
    <property type="term" value="C:cytosol"/>
    <property type="evidence" value="ECO:0007669"/>
    <property type="project" value="TreeGrafter"/>
</dbReference>
<keyword evidence="4" id="KW-1185">Reference proteome</keyword>
<dbReference type="GO" id="GO:0005524">
    <property type="term" value="F:ATP binding"/>
    <property type="evidence" value="ECO:0007669"/>
    <property type="project" value="InterPro"/>
</dbReference>
<evidence type="ECO:0000313" key="4">
    <source>
        <dbReference type="Proteomes" id="UP001056429"/>
    </source>
</evidence>
<dbReference type="PANTHER" id="PTHR10606:SF44">
    <property type="entry name" value="6-PHOSPHOFRUCTO 2-KINASE_FRUCTOSE 2,6-BISPHOSPHATASE LONG FORM"/>
    <property type="match status" value="1"/>
</dbReference>
<feature type="binding site" evidence="2">
    <location>
        <position position="57"/>
    </location>
    <ligand>
        <name>substrate</name>
    </ligand>
</feature>